<reference evidence="2" key="1">
    <citation type="submission" date="2016-10" db="EMBL/GenBank/DDBJ databases">
        <authorList>
            <person name="Varghese N."/>
            <person name="Submissions S."/>
        </authorList>
    </citation>
    <scope>NUCLEOTIDE SEQUENCE [LARGE SCALE GENOMIC DNA]</scope>
    <source>
        <strain evidence="2">DSM 17724</strain>
    </source>
</reference>
<dbReference type="STRING" id="356305.SAMN05421841_3548"/>
<dbReference type="AlphaFoldDB" id="A0A1I0S0G8"/>
<gene>
    <name evidence="1" type="ORF">SAMN05421841_3548</name>
</gene>
<name>A0A1I0S0G8_9FLAO</name>
<evidence type="ECO:0000313" key="2">
    <source>
        <dbReference type="Proteomes" id="UP000199469"/>
    </source>
</evidence>
<proteinExistence type="predicted"/>
<dbReference type="Proteomes" id="UP000199469">
    <property type="component" value="Unassembled WGS sequence"/>
</dbReference>
<accession>A0A1I0S0G8</accession>
<keyword evidence="2" id="KW-1185">Reference proteome</keyword>
<protein>
    <submittedName>
        <fullName evidence="1">Uncharacterized protein</fullName>
    </submittedName>
</protein>
<organism evidence="1 2">
    <name type="scientific">Chryseobacterium wanjuense</name>
    <dbReference type="NCBI Taxonomy" id="356305"/>
    <lineage>
        <taxon>Bacteria</taxon>
        <taxon>Pseudomonadati</taxon>
        <taxon>Bacteroidota</taxon>
        <taxon>Flavobacteriia</taxon>
        <taxon>Flavobacteriales</taxon>
        <taxon>Weeksellaceae</taxon>
        <taxon>Chryseobacterium group</taxon>
        <taxon>Chryseobacterium</taxon>
    </lineage>
</organism>
<sequence length="31" mass="3714">MYNIKYQFVVQNYILSSIILKNACVIMPRHL</sequence>
<evidence type="ECO:0000313" key="1">
    <source>
        <dbReference type="EMBL" id="SEW47528.1"/>
    </source>
</evidence>
<dbReference type="EMBL" id="FOIU01000003">
    <property type="protein sequence ID" value="SEW47528.1"/>
    <property type="molecule type" value="Genomic_DNA"/>
</dbReference>